<comment type="caution">
    <text evidence="2">The sequence shown here is derived from an EMBL/GenBank/DDBJ whole genome shotgun (WGS) entry which is preliminary data.</text>
</comment>
<feature type="transmembrane region" description="Helical" evidence="1">
    <location>
        <begin position="102"/>
        <end position="123"/>
    </location>
</feature>
<name>A0ABR9HEU9_9ACTN</name>
<sequence>MPPRKAFQRLLPRWSRTDSVVAQVVLLLLMAGVTASLLYVLVWITPLSPAGGGGWMNQATVYHPDGAPGGAPGVEPAREDVTVSAAETVVVTFDDPSTRERLLLALPTLVRQVTSLAVAFLVLRIVQSLKAGDPFVPANVRRLYGIAFTVMAAALVWTAVDGTTAAALQRAALPVEGHVLFEVRLDSGAVSGLLVGFLLAALAEVFRRGTRMRDDVEGLV</sequence>
<reference evidence="2 3" key="1">
    <citation type="submission" date="2020-10" db="EMBL/GenBank/DDBJ databases">
        <title>Sequencing the genomes of 1000 actinobacteria strains.</title>
        <authorList>
            <person name="Klenk H.-P."/>
        </authorList>
    </citation>
    <scope>NUCLEOTIDE SEQUENCE [LARGE SCALE GENOMIC DNA]</scope>
    <source>
        <strain evidence="2 3">DSM 45157</strain>
    </source>
</reference>
<dbReference type="Pfam" id="PF11188">
    <property type="entry name" value="DUF2975"/>
    <property type="match status" value="1"/>
</dbReference>
<keyword evidence="1" id="KW-0472">Membrane</keyword>
<evidence type="ECO:0008006" key="4">
    <source>
        <dbReference type="Google" id="ProtNLM"/>
    </source>
</evidence>
<protein>
    <recommendedName>
        <fullName evidence="4">DUF2975 domain-containing protein</fullName>
    </recommendedName>
</protein>
<dbReference type="InterPro" id="IPR021354">
    <property type="entry name" value="DUF2975"/>
</dbReference>
<proteinExistence type="predicted"/>
<feature type="transmembrane region" description="Helical" evidence="1">
    <location>
        <begin position="188"/>
        <end position="206"/>
    </location>
</feature>
<gene>
    <name evidence="2" type="ORF">H4W79_001534</name>
</gene>
<evidence type="ECO:0000313" key="3">
    <source>
        <dbReference type="Proteomes" id="UP000598217"/>
    </source>
</evidence>
<dbReference type="Proteomes" id="UP000598217">
    <property type="component" value="Unassembled WGS sequence"/>
</dbReference>
<keyword evidence="1" id="KW-1133">Transmembrane helix</keyword>
<keyword evidence="1" id="KW-0812">Transmembrane</keyword>
<dbReference type="RefSeq" id="WP_191273418.1">
    <property type="nucleotide sequence ID" value="NZ_BMXJ01000006.1"/>
</dbReference>
<feature type="transmembrane region" description="Helical" evidence="1">
    <location>
        <begin position="143"/>
        <end position="168"/>
    </location>
</feature>
<dbReference type="EMBL" id="JADBDY010000001">
    <property type="protein sequence ID" value="MBE1457320.1"/>
    <property type="molecule type" value="Genomic_DNA"/>
</dbReference>
<feature type="transmembrane region" description="Helical" evidence="1">
    <location>
        <begin position="20"/>
        <end position="44"/>
    </location>
</feature>
<organism evidence="2 3">
    <name type="scientific">Nocardiopsis terrae</name>
    <dbReference type="NCBI Taxonomy" id="372655"/>
    <lineage>
        <taxon>Bacteria</taxon>
        <taxon>Bacillati</taxon>
        <taxon>Actinomycetota</taxon>
        <taxon>Actinomycetes</taxon>
        <taxon>Streptosporangiales</taxon>
        <taxon>Nocardiopsidaceae</taxon>
        <taxon>Nocardiopsis</taxon>
    </lineage>
</organism>
<evidence type="ECO:0000313" key="2">
    <source>
        <dbReference type="EMBL" id="MBE1457320.1"/>
    </source>
</evidence>
<accession>A0ABR9HEU9</accession>
<evidence type="ECO:0000256" key="1">
    <source>
        <dbReference type="SAM" id="Phobius"/>
    </source>
</evidence>
<keyword evidence="3" id="KW-1185">Reference proteome</keyword>